<proteinExistence type="predicted"/>
<evidence type="ECO:0000313" key="2">
    <source>
        <dbReference type="Proteomes" id="UP001596074"/>
    </source>
</evidence>
<organism evidence="1 2">
    <name type="scientific">Actinomadura rugatobispora</name>
    <dbReference type="NCBI Taxonomy" id="1994"/>
    <lineage>
        <taxon>Bacteria</taxon>
        <taxon>Bacillati</taxon>
        <taxon>Actinomycetota</taxon>
        <taxon>Actinomycetes</taxon>
        <taxon>Streptosporangiales</taxon>
        <taxon>Thermomonosporaceae</taxon>
        <taxon>Actinomadura</taxon>
    </lineage>
</organism>
<dbReference type="RefSeq" id="WP_378283789.1">
    <property type="nucleotide sequence ID" value="NZ_JBHSON010000029.1"/>
</dbReference>
<dbReference type="SUPFAM" id="SSF53254">
    <property type="entry name" value="Phosphoglycerate mutase-like"/>
    <property type="match status" value="1"/>
</dbReference>
<accession>A0ABW0ZZL6</accession>
<reference evidence="2" key="1">
    <citation type="journal article" date="2019" name="Int. J. Syst. Evol. Microbiol.">
        <title>The Global Catalogue of Microorganisms (GCM) 10K type strain sequencing project: providing services to taxonomists for standard genome sequencing and annotation.</title>
        <authorList>
            <consortium name="The Broad Institute Genomics Platform"/>
            <consortium name="The Broad Institute Genome Sequencing Center for Infectious Disease"/>
            <person name="Wu L."/>
            <person name="Ma J."/>
        </authorList>
    </citation>
    <scope>NUCLEOTIDE SEQUENCE [LARGE SCALE GENOMIC DNA]</scope>
    <source>
        <strain evidence="2">KCTC 42087</strain>
    </source>
</reference>
<dbReference type="Gene3D" id="3.40.50.1240">
    <property type="entry name" value="Phosphoglycerate mutase-like"/>
    <property type="match status" value="1"/>
</dbReference>
<dbReference type="PANTHER" id="PTHR48100:SF1">
    <property type="entry name" value="HISTIDINE PHOSPHATASE FAMILY PROTEIN-RELATED"/>
    <property type="match status" value="1"/>
</dbReference>
<dbReference type="SMART" id="SM00855">
    <property type="entry name" value="PGAM"/>
    <property type="match status" value="1"/>
</dbReference>
<dbReference type="PANTHER" id="PTHR48100">
    <property type="entry name" value="BROAD-SPECIFICITY PHOSPHATASE YOR283W-RELATED"/>
    <property type="match status" value="1"/>
</dbReference>
<sequence>MADQEETPEGQTSYKQQPYRTPAGAVEILLIRHGASAVFYPGKPFDLVDGQSDPDLAPEGREQAELVAERLGKERIDAIYVTTLRRTVQTAAPLARRLGIDPVVEPAMREVHLGEWEGGLFRVKFTENDPVALRVRTEQRWDVIPGAEPAERFEARIREGIDRIVAAHPEGRVAVFSHGGAIGQALALATGSQPFAFVGPDNCSISRLVVLNGTWSIRGYNDIAHLPHASPAPLT</sequence>
<dbReference type="CDD" id="cd07067">
    <property type="entry name" value="HP_PGM_like"/>
    <property type="match status" value="1"/>
</dbReference>
<protein>
    <submittedName>
        <fullName evidence="1">Histidine phosphatase family protein</fullName>
    </submittedName>
</protein>
<keyword evidence="2" id="KW-1185">Reference proteome</keyword>
<comment type="caution">
    <text evidence="1">The sequence shown here is derived from an EMBL/GenBank/DDBJ whole genome shotgun (WGS) entry which is preliminary data.</text>
</comment>
<name>A0ABW0ZZL6_9ACTN</name>
<dbReference type="InterPro" id="IPR029033">
    <property type="entry name" value="His_PPase_superfam"/>
</dbReference>
<gene>
    <name evidence="1" type="ORF">ACFPZN_21175</name>
</gene>
<dbReference type="Pfam" id="PF00300">
    <property type="entry name" value="His_Phos_1"/>
    <property type="match status" value="1"/>
</dbReference>
<evidence type="ECO:0000313" key="1">
    <source>
        <dbReference type="EMBL" id="MFC5748147.1"/>
    </source>
</evidence>
<dbReference type="InterPro" id="IPR013078">
    <property type="entry name" value="His_Pase_superF_clade-1"/>
</dbReference>
<dbReference type="EMBL" id="JBHSON010000029">
    <property type="protein sequence ID" value="MFC5748147.1"/>
    <property type="molecule type" value="Genomic_DNA"/>
</dbReference>
<dbReference type="InterPro" id="IPR050275">
    <property type="entry name" value="PGM_Phosphatase"/>
</dbReference>
<dbReference type="Proteomes" id="UP001596074">
    <property type="component" value="Unassembled WGS sequence"/>
</dbReference>